<keyword evidence="2" id="KW-1185">Reference proteome</keyword>
<dbReference type="KEGG" id="llu:AKJ09_00476"/>
<evidence type="ECO:0008006" key="3">
    <source>
        <dbReference type="Google" id="ProtNLM"/>
    </source>
</evidence>
<sequence>MASFVLVIVLVIATGCSRSSTQEDGSKGAAARVVASSLPADVKLDACSLVDRETIRNVLGIDFVRDERGGGGVAPCSFQARGVGLFELWPRVDPTDYERIKQRFGAGVDVSTEVAMDEAFYVRATFGSVMREEDKYAIVGARKGARAVQLRLLAPELHDDDARRVTIALAKLSFAKL</sequence>
<reference evidence="1 2" key="1">
    <citation type="submission" date="2015-08" db="EMBL/GenBank/DDBJ databases">
        <authorList>
            <person name="Babu N.S."/>
            <person name="Beckwith C.J."/>
            <person name="Beseler K.G."/>
            <person name="Brison A."/>
            <person name="Carone J.V."/>
            <person name="Caskin T.P."/>
            <person name="Diamond M."/>
            <person name="Durham M.E."/>
            <person name="Foxe J.M."/>
            <person name="Go M."/>
            <person name="Henderson B.A."/>
            <person name="Jones I.B."/>
            <person name="McGettigan J.A."/>
            <person name="Micheletti S.J."/>
            <person name="Nasrallah M.E."/>
            <person name="Ortiz D."/>
            <person name="Piller C.R."/>
            <person name="Privatt S.R."/>
            <person name="Schneider S.L."/>
            <person name="Sharp S."/>
            <person name="Smith T.C."/>
            <person name="Stanton J.D."/>
            <person name="Ullery H.E."/>
            <person name="Wilson R.J."/>
            <person name="Serrano M.G."/>
            <person name="Buck G."/>
            <person name="Lee V."/>
            <person name="Wang Y."/>
            <person name="Carvalho R."/>
            <person name="Voegtly L."/>
            <person name="Shi R."/>
            <person name="Duckworth R."/>
            <person name="Johnson A."/>
            <person name="Loviza R."/>
            <person name="Walstead R."/>
            <person name="Shah Z."/>
            <person name="Kiflezghi M."/>
            <person name="Wade K."/>
            <person name="Ball S.L."/>
            <person name="Bradley K.W."/>
            <person name="Asai D.J."/>
            <person name="Bowman C.A."/>
            <person name="Russell D.A."/>
            <person name="Pope W.H."/>
            <person name="Jacobs-Sera D."/>
            <person name="Hendrix R.W."/>
            <person name="Hatfull G.F."/>
        </authorList>
    </citation>
    <scope>NUCLEOTIDE SEQUENCE [LARGE SCALE GENOMIC DNA]</scope>
    <source>
        <strain evidence="1 2">DSM 27648</strain>
    </source>
</reference>
<organism evidence="1 2">
    <name type="scientific">Labilithrix luteola</name>
    <dbReference type="NCBI Taxonomy" id="1391654"/>
    <lineage>
        <taxon>Bacteria</taxon>
        <taxon>Pseudomonadati</taxon>
        <taxon>Myxococcota</taxon>
        <taxon>Polyangia</taxon>
        <taxon>Polyangiales</taxon>
        <taxon>Labilitrichaceae</taxon>
        <taxon>Labilithrix</taxon>
    </lineage>
</organism>
<gene>
    <name evidence="1" type="ORF">AKJ09_00476</name>
</gene>
<proteinExistence type="predicted"/>
<dbReference type="AlphaFoldDB" id="A0A0K1PJX4"/>
<dbReference type="EMBL" id="CP012333">
    <property type="protein sequence ID" value="AKU93812.1"/>
    <property type="molecule type" value="Genomic_DNA"/>
</dbReference>
<evidence type="ECO:0000313" key="2">
    <source>
        <dbReference type="Proteomes" id="UP000064967"/>
    </source>
</evidence>
<dbReference type="Proteomes" id="UP000064967">
    <property type="component" value="Chromosome"/>
</dbReference>
<accession>A0A0K1PJX4</accession>
<name>A0A0K1PJX4_9BACT</name>
<protein>
    <recommendedName>
        <fullName evidence="3">DUF3558 domain-containing protein</fullName>
    </recommendedName>
</protein>
<evidence type="ECO:0000313" key="1">
    <source>
        <dbReference type="EMBL" id="AKU93812.1"/>
    </source>
</evidence>